<name>A0A9X4M9J6_9CYAN</name>
<sequence>MQLADIKKLRSIKLFLNLYNLIFRPLKTEQANYDYLRWNGLIDLLWRVGGNSTRAFLTKKFLTSSPHYLYPTNKLYFLPGEYEERLDTLRTSRADIANNVIAKLVNSEDEVLEFGCGHGLIVGAVAGFCKRAIGVDVSKAIVRVAEELNRNVKNVTYVQVSGLDLKPITDSSLTFVYSIECIQHIEKVHAVTFFHEFYRILKPGGKAFIQFPDLTRPAELDAWMDGTWKVQSERSYADLTMMRIRYYTPEELRILLTRIGFSSVIFLDYDLNPVESASIYFLATR</sequence>
<proteinExistence type="predicted"/>
<accession>A0A9X4M9J6</accession>
<comment type="caution">
    <text evidence="2">The sequence shown here is derived from an EMBL/GenBank/DDBJ whole genome shotgun (WGS) entry which is preliminary data.</text>
</comment>
<gene>
    <name evidence="2" type="ORF">FEV09_17755</name>
</gene>
<dbReference type="AlphaFoldDB" id="A0A9X4M9J6"/>
<dbReference type="Proteomes" id="UP001152872">
    <property type="component" value="Unassembled WGS sequence"/>
</dbReference>
<organism evidence="2 3">
    <name type="scientific">Pseudanabaena catenata USMAC16</name>
    <dbReference type="NCBI Taxonomy" id="1855837"/>
    <lineage>
        <taxon>Bacteria</taxon>
        <taxon>Bacillati</taxon>
        <taxon>Cyanobacteriota</taxon>
        <taxon>Cyanophyceae</taxon>
        <taxon>Pseudanabaenales</taxon>
        <taxon>Pseudanabaenaceae</taxon>
        <taxon>Pseudanabaena</taxon>
    </lineage>
</organism>
<dbReference type="SUPFAM" id="SSF53335">
    <property type="entry name" value="S-adenosyl-L-methionine-dependent methyltransferases"/>
    <property type="match status" value="1"/>
</dbReference>
<dbReference type="PANTHER" id="PTHR43861">
    <property type="entry name" value="TRANS-ACONITATE 2-METHYLTRANSFERASE-RELATED"/>
    <property type="match status" value="1"/>
</dbReference>
<dbReference type="InterPro" id="IPR013216">
    <property type="entry name" value="Methyltransf_11"/>
</dbReference>
<evidence type="ECO:0000313" key="2">
    <source>
        <dbReference type="EMBL" id="MDG3496386.1"/>
    </source>
</evidence>
<dbReference type="CDD" id="cd02440">
    <property type="entry name" value="AdoMet_MTases"/>
    <property type="match status" value="1"/>
</dbReference>
<keyword evidence="3" id="KW-1185">Reference proteome</keyword>
<feature type="domain" description="Methyltransferase type 11" evidence="1">
    <location>
        <begin position="112"/>
        <end position="209"/>
    </location>
</feature>
<dbReference type="Gene3D" id="3.40.50.150">
    <property type="entry name" value="Vaccinia Virus protein VP39"/>
    <property type="match status" value="1"/>
</dbReference>
<reference evidence="2" key="1">
    <citation type="submission" date="2019-05" db="EMBL/GenBank/DDBJ databases">
        <title>Whole genome sequencing of Pseudanabaena catenata USMAC16.</title>
        <authorList>
            <person name="Khan Z."/>
            <person name="Omar W.M."/>
            <person name="Convey P."/>
            <person name="Merican F."/>
            <person name="Najimudin N."/>
        </authorList>
    </citation>
    <scope>NUCLEOTIDE SEQUENCE</scope>
    <source>
        <strain evidence="2">USMAC16</strain>
    </source>
</reference>
<protein>
    <submittedName>
        <fullName evidence="2">Methyltransferase domain-containing protein</fullName>
    </submittedName>
</protein>
<dbReference type="PANTHER" id="PTHR43861:SF6">
    <property type="entry name" value="METHYLTRANSFERASE TYPE 11"/>
    <property type="match status" value="1"/>
</dbReference>
<dbReference type="RefSeq" id="WP_009628563.1">
    <property type="nucleotide sequence ID" value="NZ_VBTY01000179.1"/>
</dbReference>
<evidence type="ECO:0000313" key="3">
    <source>
        <dbReference type="Proteomes" id="UP001152872"/>
    </source>
</evidence>
<keyword evidence="2" id="KW-0489">Methyltransferase</keyword>
<dbReference type="Pfam" id="PF08241">
    <property type="entry name" value="Methyltransf_11"/>
    <property type="match status" value="1"/>
</dbReference>
<dbReference type="GO" id="GO:0008757">
    <property type="term" value="F:S-adenosylmethionine-dependent methyltransferase activity"/>
    <property type="evidence" value="ECO:0007669"/>
    <property type="project" value="InterPro"/>
</dbReference>
<dbReference type="EMBL" id="VBTY01000179">
    <property type="protein sequence ID" value="MDG3496386.1"/>
    <property type="molecule type" value="Genomic_DNA"/>
</dbReference>
<dbReference type="InterPro" id="IPR029063">
    <property type="entry name" value="SAM-dependent_MTases_sf"/>
</dbReference>
<evidence type="ECO:0000259" key="1">
    <source>
        <dbReference type="Pfam" id="PF08241"/>
    </source>
</evidence>
<dbReference type="GO" id="GO:0032259">
    <property type="term" value="P:methylation"/>
    <property type="evidence" value="ECO:0007669"/>
    <property type="project" value="UniProtKB-KW"/>
</dbReference>
<keyword evidence="2" id="KW-0808">Transferase</keyword>